<name>A0A6J4Q0Y5_9BURK</name>
<dbReference type="AlphaFoldDB" id="A0A6J4Q0Y5"/>
<gene>
    <name evidence="2" type="ORF">AVDCRST_MAG51-2674</name>
</gene>
<dbReference type="EMBL" id="CADCUX010000572">
    <property type="protein sequence ID" value="CAA9431538.1"/>
    <property type="molecule type" value="Genomic_DNA"/>
</dbReference>
<feature type="compositionally biased region" description="Basic and acidic residues" evidence="1">
    <location>
        <begin position="57"/>
        <end position="107"/>
    </location>
</feature>
<sequence length="107" mass="11909">MSNRDTTPMSQQQQPPRDGVASQQQMAGSNEFQPKDQQPGAGGAGKPQQMGEGSYEGSRDYKERTERYLEKADVDKDADAAKPRSEEEARDLQKAEEEARSHSRGEH</sequence>
<organism evidence="2">
    <name type="scientific">uncultured Ramlibacter sp</name>
    <dbReference type="NCBI Taxonomy" id="260755"/>
    <lineage>
        <taxon>Bacteria</taxon>
        <taxon>Pseudomonadati</taxon>
        <taxon>Pseudomonadota</taxon>
        <taxon>Betaproteobacteria</taxon>
        <taxon>Burkholderiales</taxon>
        <taxon>Comamonadaceae</taxon>
        <taxon>Ramlibacter</taxon>
        <taxon>environmental samples</taxon>
    </lineage>
</organism>
<feature type="region of interest" description="Disordered" evidence="1">
    <location>
        <begin position="1"/>
        <end position="107"/>
    </location>
</feature>
<evidence type="ECO:0000313" key="2">
    <source>
        <dbReference type="EMBL" id="CAA9431538.1"/>
    </source>
</evidence>
<feature type="compositionally biased region" description="Polar residues" evidence="1">
    <location>
        <begin position="1"/>
        <end position="32"/>
    </location>
</feature>
<evidence type="ECO:0000256" key="1">
    <source>
        <dbReference type="SAM" id="MobiDB-lite"/>
    </source>
</evidence>
<proteinExistence type="predicted"/>
<reference evidence="2" key="1">
    <citation type="submission" date="2020-02" db="EMBL/GenBank/DDBJ databases">
        <authorList>
            <person name="Meier V. D."/>
        </authorList>
    </citation>
    <scope>NUCLEOTIDE SEQUENCE</scope>
    <source>
        <strain evidence="2">AVDCRST_MAG51</strain>
    </source>
</reference>
<protein>
    <submittedName>
        <fullName evidence="2">Uncharacterized protein</fullName>
    </submittedName>
</protein>
<accession>A0A6J4Q0Y5</accession>